<reference evidence="1 2" key="1">
    <citation type="submission" date="2023-08" db="EMBL/GenBank/DDBJ databases">
        <title>Black Yeasts Isolated from many extreme environments.</title>
        <authorList>
            <person name="Coleine C."/>
            <person name="Stajich J.E."/>
            <person name="Selbmann L."/>
        </authorList>
    </citation>
    <scope>NUCLEOTIDE SEQUENCE [LARGE SCALE GENOMIC DNA]</scope>
    <source>
        <strain evidence="1 2">CCFEE 5935</strain>
    </source>
</reference>
<comment type="caution">
    <text evidence="1">The sequence shown here is derived from an EMBL/GenBank/DDBJ whole genome shotgun (WGS) entry which is preliminary data.</text>
</comment>
<evidence type="ECO:0000313" key="1">
    <source>
        <dbReference type="EMBL" id="KAK5162993.1"/>
    </source>
</evidence>
<keyword evidence="2" id="KW-1185">Reference proteome</keyword>
<proteinExistence type="predicted"/>
<evidence type="ECO:0000313" key="2">
    <source>
        <dbReference type="Proteomes" id="UP001337655"/>
    </source>
</evidence>
<accession>A0AAV9NXL2</accession>
<dbReference type="RefSeq" id="XP_064653583.1">
    <property type="nucleotide sequence ID" value="XM_064808261.1"/>
</dbReference>
<dbReference type="AlphaFoldDB" id="A0AAV9NXL2"/>
<protein>
    <submittedName>
        <fullName evidence="1">Uncharacterized protein</fullName>
    </submittedName>
</protein>
<dbReference type="EMBL" id="JAVRRT010000030">
    <property type="protein sequence ID" value="KAK5162993.1"/>
    <property type="molecule type" value="Genomic_DNA"/>
</dbReference>
<dbReference type="Proteomes" id="UP001337655">
    <property type="component" value="Unassembled WGS sequence"/>
</dbReference>
<gene>
    <name evidence="1" type="ORF">LTR77_011048</name>
</gene>
<organism evidence="1 2">
    <name type="scientific">Saxophila tyrrhenica</name>
    <dbReference type="NCBI Taxonomy" id="1690608"/>
    <lineage>
        <taxon>Eukaryota</taxon>
        <taxon>Fungi</taxon>
        <taxon>Dikarya</taxon>
        <taxon>Ascomycota</taxon>
        <taxon>Pezizomycotina</taxon>
        <taxon>Dothideomycetes</taxon>
        <taxon>Dothideomycetidae</taxon>
        <taxon>Mycosphaerellales</taxon>
        <taxon>Extremaceae</taxon>
        <taxon>Saxophila</taxon>
    </lineage>
</organism>
<sequence>MANTIEDIFTTLMVEIAVGMGLQAISRDNPSEVTITAGGRIVTSGGTRNPIRVIRIILPEGKIEMRTTAGVTESTQAGLVRQNIAEANGGTQRQVSTVTTVLPKKSTGMMATAGAIGSCQARLVRQIIAEEAIAHAMSLEIDEAPGGRECALRTAGRLKRTVGEVQRPQRSDTTNRHHGKLKSRRILRTKGVILLETVLLATRSLSIGLRSVLRSFFGIKIYQQ</sequence>
<name>A0AAV9NXL2_9PEZI</name>
<dbReference type="GeneID" id="89932369"/>